<evidence type="ECO:0000256" key="4">
    <source>
        <dbReference type="ARBA" id="ARBA00022989"/>
    </source>
</evidence>
<comment type="caution">
    <text evidence="7">The sequence shown here is derived from an EMBL/GenBank/DDBJ whole genome shotgun (WGS) entry which is preliminary data.</text>
</comment>
<feature type="transmembrane region" description="Helical" evidence="6">
    <location>
        <begin position="96"/>
        <end position="118"/>
    </location>
</feature>
<reference evidence="7" key="1">
    <citation type="submission" date="2022-01" db="EMBL/GenBank/DDBJ databases">
        <title>Collection of gut derived symbiotic bacterial strains cultured from healthy donors.</title>
        <authorList>
            <person name="Lin H."/>
            <person name="Kohout C."/>
            <person name="Waligurski E."/>
            <person name="Pamer E.G."/>
        </authorList>
    </citation>
    <scope>NUCLEOTIDE SEQUENCE</scope>
    <source>
        <strain evidence="7">DFI.7.46</strain>
    </source>
</reference>
<protein>
    <submittedName>
        <fullName evidence="7">MFS transporter</fullName>
    </submittedName>
</protein>
<dbReference type="InterPro" id="IPR024671">
    <property type="entry name" value="Atg22-like"/>
</dbReference>
<feature type="transmembrane region" description="Helical" evidence="6">
    <location>
        <begin position="28"/>
        <end position="50"/>
    </location>
</feature>
<feature type="transmembrane region" description="Helical" evidence="6">
    <location>
        <begin position="406"/>
        <end position="431"/>
    </location>
</feature>
<dbReference type="PANTHER" id="PTHR23519:SF1">
    <property type="entry name" value="AUTOPHAGY-RELATED PROTEIN 22"/>
    <property type="match status" value="1"/>
</dbReference>
<evidence type="ECO:0000256" key="3">
    <source>
        <dbReference type="ARBA" id="ARBA00022692"/>
    </source>
</evidence>
<feature type="transmembrane region" description="Helical" evidence="6">
    <location>
        <begin position="280"/>
        <end position="303"/>
    </location>
</feature>
<sequence>MAETSDQQQHLAGENHDRTKGKILAWSLWDWGSAAFNAVATTFVFTVYLTTEDLFAPGNRATTDLSIGLAFAGLVIALVAPVSGQRADHKGRGTRMLALFSTLVTICMALMFAVYPTSPLGKTGALWLGVGLLSFGNIFFEFASVNYNAMLSRVSTKENMGKVSGIGWGMGYLGGIILLGVLYVGFISPEVGWFGVTGEKFLNIRIAMVFATIWFAVFTIPVIVALPGRRRGADGKLHPVTMAGVDSQDQEPIGGLAGVKAAYIELWETIKRLAKTAPEILRFLIASAIFRDGLAGVFTYGAILASTVFGLDGGQVMIFAIVANVVAGIATIACGVADDFFGPKKVMVFSLVCMTCLGLTLFFAHNGGAKIFWSFGLLLCIFVGPVQSASRSFLARIIPKGREGELFGLYATTGRAVSFMSPTLFALFVWIGKLFVPAGASSQHFGVLGITLLLGTGLALLIPLKAPEHR</sequence>
<evidence type="ECO:0000256" key="1">
    <source>
        <dbReference type="ARBA" id="ARBA00004127"/>
    </source>
</evidence>
<dbReference type="RefSeq" id="WP_238127970.1">
    <property type="nucleotide sequence ID" value="NZ_JAKNHJ010000008.1"/>
</dbReference>
<keyword evidence="4 6" id="KW-1133">Transmembrane helix</keyword>
<dbReference type="PANTHER" id="PTHR23519">
    <property type="entry name" value="AUTOPHAGY-RELATED PROTEIN 22"/>
    <property type="match status" value="1"/>
</dbReference>
<feature type="transmembrane region" description="Helical" evidence="6">
    <location>
        <begin position="443"/>
        <end position="464"/>
    </location>
</feature>
<accession>A0AAJ1EXC4</accession>
<dbReference type="InterPro" id="IPR050495">
    <property type="entry name" value="ATG22/LtaA_families"/>
</dbReference>
<dbReference type="SUPFAM" id="SSF103473">
    <property type="entry name" value="MFS general substrate transporter"/>
    <property type="match status" value="1"/>
</dbReference>
<dbReference type="Proteomes" id="UP001200537">
    <property type="component" value="Unassembled WGS sequence"/>
</dbReference>
<proteinExistence type="predicted"/>
<feature type="transmembrane region" description="Helical" evidence="6">
    <location>
        <begin position="166"/>
        <end position="186"/>
    </location>
</feature>
<feature type="transmembrane region" description="Helical" evidence="6">
    <location>
        <begin position="124"/>
        <end position="145"/>
    </location>
</feature>
<feature type="transmembrane region" description="Helical" evidence="6">
    <location>
        <begin position="315"/>
        <end position="334"/>
    </location>
</feature>
<organism evidence="7 8">
    <name type="scientific">Varibaculum cambriense</name>
    <dbReference type="NCBI Taxonomy" id="184870"/>
    <lineage>
        <taxon>Bacteria</taxon>
        <taxon>Bacillati</taxon>
        <taxon>Actinomycetota</taxon>
        <taxon>Actinomycetes</taxon>
        <taxon>Actinomycetales</taxon>
        <taxon>Actinomycetaceae</taxon>
        <taxon>Varibaculum</taxon>
    </lineage>
</organism>
<evidence type="ECO:0000256" key="5">
    <source>
        <dbReference type="ARBA" id="ARBA00023136"/>
    </source>
</evidence>
<feature type="transmembrane region" description="Helical" evidence="6">
    <location>
        <begin position="371"/>
        <end position="394"/>
    </location>
</feature>
<dbReference type="GO" id="GO:0012505">
    <property type="term" value="C:endomembrane system"/>
    <property type="evidence" value="ECO:0007669"/>
    <property type="project" value="UniProtKB-SubCell"/>
</dbReference>
<gene>
    <name evidence="7" type="ORF">L0M99_05060</name>
</gene>
<evidence type="ECO:0000256" key="2">
    <source>
        <dbReference type="ARBA" id="ARBA00022448"/>
    </source>
</evidence>
<name>A0AAJ1EXC4_9ACTO</name>
<dbReference type="InterPro" id="IPR036259">
    <property type="entry name" value="MFS_trans_sf"/>
</dbReference>
<keyword evidence="5 6" id="KW-0472">Membrane</keyword>
<dbReference type="Gene3D" id="1.20.1250.20">
    <property type="entry name" value="MFS general substrate transporter like domains"/>
    <property type="match status" value="1"/>
</dbReference>
<feature type="transmembrane region" description="Helical" evidence="6">
    <location>
        <begin position="206"/>
        <end position="226"/>
    </location>
</feature>
<comment type="subcellular location">
    <subcellularLocation>
        <location evidence="1">Endomembrane system</location>
        <topology evidence="1">Multi-pass membrane protein</topology>
    </subcellularLocation>
</comment>
<dbReference type="Pfam" id="PF11700">
    <property type="entry name" value="ATG22"/>
    <property type="match status" value="1"/>
</dbReference>
<feature type="transmembrane region" description="Helical" evidence="6">
    <location>
        <begin position="65"/>
        <end position="84"/>
    </location>
</feature>
<feature type="transmembrane region" description="Helical" evidence="6">
    <location>
        <begin position="346"/>
        <end position="365"/>
    </location>
</feature>
<evidence type="ECO:0000313" key="8">
    <source>
        <dbReference type="Proteomes" id="UP001200537"/>
    </source>
</evidence>
<dbReference type="AlphaFoldDB" id="A0AAJ1EXC4"/>
<keyword evidence="3 6" id="KW-0812">Transmembrane</keyword>
<evidence type="ECO:0000313" key="7">
    <source>
        <dbReference type="EMBL" id="MCG4617859.1"/>
    </source>
</evidence>
<keyword evidence="2" id="KW-0813">Transport</keyword>
<evidence type="ECO:0000256" key="6">
    <source>
        <dbReference type="SAM" id="Phobius"/>
    </source>
</evidence>
<dbReference type="EMBL" id="JAKNHJ010000008">
    <property type="protein sequence ID" value="MCG4617859.1"/>
    <property type="molecule type" value="Genomic_DNA"/>
</dbReference>